<evidence type="ECO:0000256" key="3">
    <source>
        <dbReference type="SAM" id="Phobius"/>
    </source>
</evidence>
<feature type="compositionally biased region" description="Basic and acidic residues" evidence="2">
    <location>
        <begin position="15"/>
        <end position="35"/>
    </location>
</feature>
<dbReference type="PANTHER" id="PTHR11654">
    <property type="entry name" value="OLIGOPEPTIDE TRANSPORTER-RELATED"/>
    <property type="match status" value="1"/>
</dbReference>
<accession>A0AAU9X1Q5</accession>
<keyword evidence="1" id="KW-0653">Protein transport</keyword>
<comment type="caution">
    <text evidence="4">The sequence shown here is derived from an EMBL/GenBank/DDBJ whole genome shotgun (WGS) entry which is preliminary data.</text>
</comment>
<dbReference type="GO" id="GO:0015833">
    <property type="term" value="P:peptide transport"/>
    <property type="evidence" value="ECO:0007669"/>
    <property type="project" value="UniProtKB-KW"/>
</dbReference>
<evidence type="ECO:0000313" key="5">
    <source>
        <dbReference type="Proteomes" id="UP001159428"/>
    </source>
</evidence>
<dbReference type="Proteomes" id="UP001159428">
    <property type="component" value="Unassembled WGS sequence"/>
</dbReference>
<sequence>MSSAGYTPLDDTDTDDPKRGQENEGEERKGKGEKSKLQKIKNVFHKTGYPSAVWYILGNEFCERFSYYGMHAILVIYLTQMLKMDDDSATAVYHAFNMLCYFSPLFGAMLADSLLGKYK</sequence>
<feature type="transmembrane region" description="Helical" evidence="3">
    <location>
        <begin position="94"/>
        <end position="115"/>
    </location>
</feature>
<keyword evidence="3" id="KW-0812">Transmembrane</keyword>
<keyword evidence="3" id="KW-1133">Transmembrane helix</keyword>
<reference evidence="4 5" key="1">
    <citation type="submission" date="2022-05" db="EMBL/GenBank/DDBJ databases">
        <authorList>
            <consortium name="Genoscope - CEA"/>
            <person name="William W."/>
        </authorList>
    </citation>
    <scope>NUCLEOTIDE SEQUENCE [LARGE SCALE GENOMIC DNA]</scope>
</reference>
<dbReference type="Gene3D" id="1.20.1250.20">
    <property type="entry name" value="MFS general substrate transporter like domains"/>
    <property type="match status" value="1"/>
</dbReference>
<evidence type="ECO:0000313" key="4">
    <source>
        <dbReference type="EMBL" id="CAH3133798.1"/>
    </source>
</evidence>
<dbReference type="EMBL" id="CALNXJ010000028">
    <property type="protein sequence ID" value="CAH3133798.1"/>
    <property type="molecule type" value="Genomic_DNA"/>
</dbReference>
<gene>
    <name evidence="4" type="ORF">PMEA_00015479</name>
</gene>
<dbReference type="InterPro" id="IPR036259">
    <property type="entry name" value="MFS_trans_sf"/>
</dbReference>
<keyword evidence="1" id="KW-0571">Peptide transport</keyword>
<evidence type="ECO:0000256" key="2">
    <source>
        <dbReference type="SAM" id="MobiDB-lite"/>
    </source>
</evidence>
<dbReference type="AlphaFoldDB" id="A0AAU9X1Q5"/>
<keyword evidence="1" id="KW-0813">Transport</keyword>
<protein>
    <submittedName>
        <fullName evidence="4">Uncharacterized protein</fullName>
    </submittedName>
</protein>
<proteinExistence type="predicted"/>
<feature type="region of interest" description="Disordered" evidence="2">
    <location>
        <begin position="1"/>
        <end position="35"/>
    </location>
</feature>
<organism evidence="4 5">
    <name type="scientific">Pocillopora meandrina</name>
    <dbReference type="NCBI Taxonomy" id="46732"/>
    <lineage>
        <taxon>Eukaryota</taxon>
        <taxon>Metazoa</taxon>
        <taxon>Cnidaria</taxon>
        <taxon>Anthozoa</taxon>
        <taxon>Hexacorallia</taxon>
        <taxon>Scleractinia</taxon>
        <taxon>Astrocoeniina</taxon>
        <taxon>Pocilloporidae</taxon>
        <taxon>Pocillopora</taxon>
    </lineage>
</organism>
<name>A0AAU9X1Q5_9CNID</name>
<evidence type="ECO:0000256" key="1">
    <source>
        <dbReference type="ARBA" id="ARBA00022856"/>
    </source>
</evidence>
<keyword evidence="5" id="KW-1185">Reference proteome</keyword>
<keyword evidence="3" id="KW-0472">Membrane</keyword>
<dbReference type="SUPFAM" id="SSF103473">
    <property type="entry name" value="MFS general substrate transporter"/>
    <property type="match status" value="1"/>
</dbReference>